<reference evidence="1 2" key="1">
    <citation type="journal article" date="2023" name="Hortic Res">
        <title>The complete reference genome for grapevine (Vitis vinifera L.) genetics and breeding.</title>
        <authorList>
            <person name="Shi X."/>
            <person name="Cao S."/>
            <person name="Wang X."/>
            <person name="Huang S."/>
            <person name="Wang Y."/>
            <person name="Liu Z."/>
            <person name="Liu W."/>
            <person name="Leng X."/>
            <person name="Peng Y."/>
            <person name="Wang N."/>
            <person name="Wang Y."/>
            <person name="Ma Z."/>
            <person name="Xu X."/>
            <person name="Zhang F."/>
            <person name="Xue H."/>
            <person name="Zhong H."/>
            <person name="Wang Y."/>
            <person name="Zhang K."/>
            <person name="Velt A."/>
            <person name="Avia K."/>
            <person name="Holtgrawe D."/>
            <person name="Grimplet J."/>
            <person name="Matus J.T."/>
            <person name="Ware D."/>
            <person name="Wu X."/>
            <person name="Wang H."/>
            <person name="Liu C."/>
            <person name="Fang Y."/>
            <person name="Rustenholz C."/>
            <person name="Cheng Z."/>
            <person name="Xiao H."/>
            <person name="Zhou Y."/>
        </authorList>
    </citation>
    <scope>NUCLEOTIDE SEQUENCE [LARGE SCALE GENOMIC DNA]</scope>
    <source>
        <strain evidence="2">cv. Pinot noir / PN40024</strain>
        <tissue evidence="1">Leaf</tissue>
    </source>
</reference>
<evidence type="ECO:0000313" key="2">
    <source>
        <dbReference type="Proteomes" id="UP001227230"/>
    </source>
</evidence>
<keyword evidence="2" id="KW-1185">Reference proteome</keyword>
<evidence type="ECO:0000313" key="1">
    <source>
        <dbReference type="EMBL" id="WJZ82138.1"/>
    </source>
</evidence>
<protein>
    <submittedName>
        <fullName evidence="1">Uncharacterized protein</fullName>
    </submittedName>
</protein>
<proteinExistence type="predicted"/>
<dbReference type="EMBL" id="CP126649">
    <property type="protein sequence ID" value="WJZ82138.1"/>
    <property type="molecule type" value="Genomic_DNA"/>
</dbReference>
<dbReference type="Proteomes" id="UP001227230">
    <property type="component" value="Chromosome 2"/>
</dbReference>
<organism evidence="1 2">
    <name type="scientific">Vitis vinifera</name>
    <name type="common">Grape</name>
    <dbReference type="NCBI Taxonomy" id="29760"/>
    <lineage>
        <taxon>Eukaryota</taxon>
        <taxon>Viridiplantae</taxon>
        <taxon>Streptophyta</taxon>
        <taxon>Embryophyta</taxon>
        <taxon>Tracheophyta</taxon>
        <taxon>Spermatophyta</taxon>
        <taxon>Magnoliopsida</taxon>
        <taxon>eudicotyledons</taxon>
        <taxon>Gunneridae</taxon>
        <taxon>Pentapetalae</taxon>
        <taxon>rosids</taxon>
        <taxon>Vitales</taxon>
        <taxon>Vitaceae</taxon>
        <taxon>Viteae</taxon>
        <taxon>Vitis</taxon>
    </lineage>
</organism>
<accession>A0ABY9BGW9</accession>
<name>A0ABY9BGW9_VITVI</name>
<gene>
    <name evidence="1" type="ORF">VitviT2T_001925</name>
</gene>
<sequence>MDWDEVLGHGCQTDEPMDLAIMVGDKRASENGMAYQKAEDAIKCKRRIRVVVDGEYQYYFLFRGEMHRKKKKKFFTYGDYYTQFWNRRLATECCLDTFKISPT</sequence>